<proteinExistence type="predicted"/>
<evidence type="ECO:0000313" key="1">
    <source>
        <dbReference type="EMBL" id="CRY97314.1"/>
    </source>
</evidence>
<sequence length="72" mass="8149">MSVSIFVHVRKDGRDPNLAWCIVRKAWYDRKVMQARSREVLAVAINTEGMTDREAYRAALSDALLALDDGLL</sequence>
<organism evidence="1">
    <name type="scientific">uncultured prokaryote</name>
    <dbReference type="NCBI Taxonomy" id="198431"/>
    <lineage>
        <taxon>unclassified sequences</taxon>
        <taxon>environmental samples</taxon>
    </lineage>
</organism>
<protein>
    <submittedName>
        <fullName evidence="1">Uncharacterized protein</fullName>
    </submittedName>
</protein>
<reference evidence="1" key="1">
    <citation type="submission" date="2015-06" db="EMBL/GenBank/DDBJ databases">
        <authorList>
            <person name="Joergensen T."/>
        </authorList>
    </citation>
    <scope>NUCLEOTIDE SEQUENCE</scope>
    <source>
        <strain evidence="1">RGFK1482</strain>
    </source>
</reference>
<reference evidence="1" key="2">
    <citation type="submission" date="2015-07" db="EMBL/GenBank/DDBJ databases">
        <title>Plasmids, circular viruses and viroids from rat gut.</title>
        <authorList>
            <person name="Jorgensen T.J."/>
            <person name="Hansen M.A."/>
            <person name="Xu Z."/>
            <person name="Tabak M.A."/>
            <person name="Sorensen S.J."/>
            <person name="Hansen L.H."/>
        </authorList>
    </citation>
    <scope>NUCLEOTIDE SEQUENCE</scope>
    <source>
        <strain evidence="1">RGFK1482</strain>
    </source>
</reference>
<dbReference type="AlphaFoldDB" id="A0A0H5Q7F2"/>
<name>A0A0H5Q7F2_9ZZZZ</name>
<dbReference type="EMBL" id="LN854021">
    <property type="protein sequence ID" value="CRY97314.1"/>
    <property type="molecule type" value="Genomic_DNA"/>
</dbReference>
<accession>A0A0H5Q7F2</accession>